<dbReference type="EMBL" id="JAIQUM010000047">
    <property type="protein sequence ID" value="MBZ5752121.1"/>
    <property type="molecule type" value="Genomic_DNA"/>
</dbReference>
<evidence type="ECO:0008006" key="3">
    <source>
        <dbReference type="Google" id="ProtNLM"/>
    </source>
</evidence>
<dbReference type="RefSeq" id="WP_224140573.1">
    <property type="nucleotide sequence ID" value="NZ_JAIQUM010000047.1"/>
</dbReference>
<dbReference type="PROSITE" id="PS51257">
    <property type="entry name" value="PROKAR_LIPOPROTEIN"/>
    <property type="match status" value="1"/>
</dbReference>
<accession>A0ABS7UUY2</accession>
<evidence type="ECO:0000313" key="1">
    <source>
        <dbReference type="EMBL" id="MBZ5752121.1"/>
    </source>
</evidence>
<reference evidence="1" key="1">
    <citation type="submission" date="2024-05" db="EMBL/GenBank/DDBJ databases">
        <title>Metabacillus sp. nov., isolated from the rhizosphere soil of tomato plants.</title>
        <authorList>
            <person name="Ma R."/>
        </authorList>
    </citation>
    <scope>NUCLEOTIDE SEQUENCE</scope>
    <source>
        <strain evidence="1">DBTR6</strain>
    </source>
</reference>
<proteinExistence type="predicted"/>
<dbReference type="Proteomes" id="UP001165287">
    <property type="component" value="Unassembled WGS sequence"/>
</dbReference>
<organism evidence="1 2">
    <name type="scientific">Metabacillus rhizolycopersici</name>
    <dbReference type="NCBI Taxonomy" id="2875709"/>
    <lineage>
        <taxon>Bacteria</taxon>
        <taxon>Bacillati</taxon>
        <taxon>Bacillota</taxon>
        <taxon>Bacilli</taxon>
        <taxon>Bacillales</taxon>
        <taxon>Bacillaceae</taxon>
        <taxon>Metabacillus</taxon>
    </lineage>
</organism>
<comment type="caution">
    <text evidence="1">The sequence shown here is derived from an EMBL/GenBank/DDBJ whole genome shotgun (WGS) entry which is preliminary data.</text>
</comment>
<name>A0ABS7UUY2_9BACI</name>
<protein>
    <recommendedName>
        <fullName evidence="3">Lipoprotein</fullName>
    </recommendedName>
</protein>
<keyword evidence="2" id="KW-1185">Reference proteome</keyword>
<gene>
    <name evidence="1" type="ORF">K9V48_18160</name>
</gene>
<evidence type="ECO:0000313" key="2">
    <source>
        <dbReference type="Proteomes" id="UP001165287"/>
    </source>
</evidence>
<sequence length="186" mass="21412">MKREIRLLIISLLIIMSGCSYSTLNEAIKGDTPYKVNNVIHIEKVEGISIVLYDTLPERKEFPHLIEPVLGVSFFKGNDEDGWKNIGPNGWQHQENDQFTIYHDFFREYTHEGNLVIDIPVGFGEINNEDIKKIVTLEQGDRENYMDAVIIEKDYGRYYLASGRVTSIKGLSKNGEIIEQVDWETN</sequence>